<evidence type="ECO:0000313" key="1">
    <source>
        <dbReference type="EMBL" id="BAH72949.1"/>
    </source>
</evidence>
<protein>
    <submittedName>
        <fullName evidence="1">Uncharacterized protein</fullName>
    </submittedName>
</protein>
<accession>C4T8X5</accession>
<organism evidence="1 2">
    <name type="scientific">Ralstonia phage phiRSL1</name>
    <dbReference type="NCBI Taxonomy" id="1980924"/>
    <lineage>
        <taxon>Viruses</taxon>
        <taxon>Duplodnaviria</taxon>
        <taxon>Heunggongvirae</taxon>
        <taxon>Uroviricota</taxon>
        <taxon>Caudoviricetes</taxon>
        <taxon>Mieseafarmvirus</taxon>
        <taxon>Mieseafarmvirus RSL1</taxon>
    </lineage>
</organism>
<dbReference type="Proteomes" id="UP000001034">
    <property type="component" value="Segment"/>
</dbReference>
<name>C4T8X5_9CAUD</name>
<reference evidence="1 2" key="1">
    <citation type="journal article" date="2010" name="Virology">
        <title>A jumbo phage infecting the phytopathogen Ralstonia solanacearum defines a new lineage of the Myoviridae family.</title>
        <authorList>
            <person name="Yamada T."/>
            <person name="Satoh S."/>
            <person name="Ishikawa H."/>
            <person name="Fujiwara A."/>
            <person name="Kawasaki T."/>
            <person name="Fujie M."/>
            <person name="Ogata H."/>
        </authorList>
    </citation>
    <scope>NUCLEOTIDE SEQUENCE [LARGE SCALE GENOMIC DNA]</scope>
</reference>
<dbReference type="RefSeq" id="YP_003199415.1">
    <property type="nucleotide sequence ID" value="NC_010811.2"/>
</dbReference>
<dbReference type="EMBL" id="AB366653">
    <property type="protein sequence ID" value="BAH72949.1"/>
    <property type="molecule type" value="Genomic_DNA"/>
</dbReference>
<dbReference type="KEGG" id="vg:11547389"/>
<sequence length="91" mass="10369">MILMKNPGSQKWSPLMSKTKTIQVPNWFGDRVETIFAVESFETQAAARTWVDQQFPGQDVAFSSAAHPSIDQLLSRLRESIATRAMHQYQQ</sequence>
<evidence type="ECO:0000313" key="2">
    <source>
        <dbReference type="Proteomes" id="UP000001034"/>
    </source>
</evidence>
<proteinExistence type="predicted"/>
<keyword evidence="2" id="KW-1185">Reference proteome</keyword>
<dbReference type="GeneID" id="11547389"/>